<keyword evidence="4" id="KW-0732">Signal</keyword>
<dbReference type="GeneID" id="101900138"/>
<feature type="domain" description="CUB" evidence="5">
    <location>
        <begin position="647"/>
        <end position="766"/>
    </location>
</feature>
<comment type="caution">
    <text evidence="2">Lacks conserved residue(s) required for the propagation of feature annotation.</text>
</comment>
<gene>
    <name evidence="7" type="primary">LOC101900138</name>
</gene>
<dbReference type="SMART" id="SM00042">
    <property type="entry name" value="CUB"/>
    <property type="match status" value="3"/>
</dbReference>
<protein>
    <submittedName>
        <fullName evidence="7">Cubilin isoform X1</fullName>
    </submittedName>
</protein>
<dbReference type="GO" id="GO:0005886">
    <property type="term" value="C:plasma membrane"/>
    <property type="evidence" value="ECO:0007669"/>
    <property type="project" value="TreeGrafter"/>
</dbReference>
<dbReference type="InterPro" id="IPR053207">
    <property type="entry name" value="Non-NMDA_GluR_Accessory"/>
</dbReference>
<accession>A0A9J7DFC6</accession>
<feature type="signal peptide" evidence="4">
    <location>
        <begin position="1"/>
        <end position="20"/>
    </location>
</feature>
<dbReference type="AlphaFoldDB" id="A0A9J7DFC6"/>
<dbReference type="InterPro" id="IPR000859">
    <property type="entry name" value="CUB_dom"/>
</dbReference>
<evidence type="ECO:0000313" key="6">
    <source>
        <dbReference type="Proteomes" id="UP001652621"/>
    </source>
</evidence>
<dbReference type="RefSeq" id="XP_019891134.2">
    <property type="nucleotide sequence ID" value="XM_020035575.2"/>
</dbReference>
<dbReference type="VEuPathDB" id="VectorBase:MDOMA2_008433"/>
<reference evidence="7" key="1">
    <citation type="submission" date="2025-08" db="UniProtKB">
        <authorList>
            <consortium name="RefSeq"/>
        </authorList>
    </citation>
    <scope>IDENTIFICATION</scope>
    <source>
        <strain evidence="7">Aabys</strain>
        <tissue evidence="7">Whole body</tissue>
    </source>
</reference>
<dbReference type="KEGG" id="mde:101900138"/>
<feature type="region of interest" description="Disordered" evidence="3">
    <location>
        <begin position="142"/>
        <end position="168"/>
    </location>
</feature>
<proteinExistence type="predicted"/>
<dbReference type="PROSITE" id="PS01180">
    <property type="entry name" value="CUB"/>
    <property type="match status" value="3"/>
</dbReference>
<dbReference type="PANTHER" id="PTHR47537:SF2">
    <property type="entry name" value="CUBILIN"/>
    <property type="match status" value="1"/>
</dbReference>
<organism evidence="6 7">
    <name type="scientific">Musca domestica</name>
    <name type="common">House fly</name>
    <dbReference type="NCBI Taxonomy" id="7370"/>
    <lineage>
        <taxon>Eukaryota</taxon>
        <taxon>Metazoa</taxon>
        <taxon>Ecdysozoa</taxon>
        <taxon>Arthropoda</taxon>
        <taxon>Hexapoda</taxon>
        <taxon>Insecta</taxon>
        <taxon>Pterygota</taxon>
        <taxon>Neoptera</taxon>
        <taxon>Endopterygota</taxon>
        <taxon>Diptera</taxon>
        <taxon>Brachycera</taxon>
        <taxon>Muscomorpha</taxon>
        <taxon>Muscoidea</taxon>
        <taxon>Muscidae</taxon>
        <taxon>Musca</taxon>
    </lineage>
</organism>
<dbReference type="Proteomes" id="UP001652621">
    <property type="component" value="Unplaced"/>
</dbReference>
<keyword evidence="1" id="KW-1015">Disulfide bond</keyword>
<dbReference type="Pfam" id="PF00431">
    <property type="entry name" value="CUB"/>
    <property type="match status" value="3"/>
</dbReference>
<feature type="chain" id="PRO_5047118296" evidence="4">
    <location>
        <begin position="21"/>
        <end position="809"/>
    </location>
</feature>
<dbReference type="CDD" id="cd00041">
    <property type="entry name" value="CUB"/>
    <property type="match status" value="3"/>
</dbReference>
<feature type="domain" description="CUB" evidence="5">
    <location>
        <begin position="271"/>
        <end position="397"/>
    </location>
</feature>
<name>A0A9J7DFC6_MUSDO</name>
<dbReference type="SUPFAM" id="SSF49854">
    <property type="entry name" value="Spermadhesin, CUB domain"/>
    <property type="match status" value="3"/>
</dbReference>
<evidence type="ECO:0000313" key="7">
    <source>
        <dbReference type="RefSeq" id="XP_019891134.2"/>
    </source>
</evidence>
<dbReference type="InterPro" id="IPR035914">
    <property type="entry name" value="Sperma_CUB_dom_sf"/>
</dbReference>
<evidence type="ECO:0000259" key="5">
    <source>
        <dbReference type="PROSITE" id="PS01180"/>
    </source>
</evidence>
<evidence type="ECO:0000256" key="2">
    <source>
        <dbReference type="PROSITE-ProRule" id="PRU00059"/>
    </source>
</evidence>
<dbReference type="Gene3D" id="2.60.120.290">
    <property type="entry name" value="Spermadhesin, CUB domain"/>
    <property type="match status" value="3"/>
</dbReference>
<keyword evidence="6" id="KW-1185">Reference proteome</keyword>
<dbReference type="PANTHER" id="PTHR47537">
    <property type="entry name" value="CUBILIN"/>
    <property type="match status" value="1"/>
</dbReference>
<evidence type="ECO:0000256" key="3">
    <source>
        <dbReference type="SAM" id="MobiDB-lite"/>
    </source>
</evidence>
<feature type="region of interest" description="Disordered" evidence="3">
    <location>
        <begin position="214"/>
        <end position="234"/>
    </location>
</feature>
<sequence>MNILLIVMHMLMALNWLVHGKTTPTSANKNLFLECSCLQAQDHNGTSKMPTVVAVNASMARHAKNDCYIIFVIGTNEEIISLRFQHLHLRPNCLDYIEIFPYLREAVVENTTQPEYIFCNYSTTASTTASFHVAKSNNITTNVTTTSPPPLSNATATSSPPSGSISNIGHLPNVTTLGNISTTTLMNSHDLSPHQFIYSSGKVFAVRLRFNNKQLPPSPTPLPATSSPGDKEAKPLQEKIDNWNLNVTVEYRFLKKERFKNDGRLIPGTYCDYYFFANPDVSPKALEIWKNFHSPRFPAKYPAHIKCSYKFIGRPETRVELIFEELEIPRDGESCNLDKLTIFDAESLNMNAVIDVLCGNSSSGNRHILSTGPDLLIEFNASSNVTAKGFRGKFKFIPNNEIMEMKKTNKATDIPFVADMYSGGGGGAGGLGGGLVEADTIIGNSLAGIKMDNNVIRGSGSTARKQNLMAFNAMDSNNNAKVFKGFSKEGNFREIFESRYNKSGTFDTNHLFSASRLTNLNMVSSASLINTGRIECIYEFYASNPNERVQIKFLDFNIPTDKNSTDCKPNDSLQLLTQVKGKYEVMDWYCGAFLPKHIMSTGPKLTLQFIGRYPSGQTKIGYYGFKAEYTFLTNYGISTGIQLGNNCSFAYNSTDKKMGYFTSPNFPGLYPKNINCDYFFHGELDEKVIIRFSYFDVEGVGSSCEYLTASDYVEFSNFLSTDRKFPKYCGKRDKFEIRSDDRFFRVSFHSNDRFDRSGFRAYYEFEGKSTPAENTSVQSYVFNQGTNFERDYKELIAILFIVVIVCSLV</sequence>
<dbReference type="OrthoDB" id="6369184at2759"/>
<evidence type="ECO:0000256" key="4">
    <source>
        <dbReference type="SAM" id="SignalP"/>
    </source>
</evidence>
<feature type="domain" description="CUB" evidence="5">
    <location>
        <begin position="502"/>
        <end position="632"/>
    </location>
</feature>
<evidence type="ECO:0000256" key="1">
    <source>
        <dbReference type="ARBA" id="ARBA00023157"/>
    </source>
</evidence>